<comment type="caution">
    <text evidence="1">The sequence shown here is derived from an EMBL/GenBank/DDBJ whole genome shotgun (WGS) entry which is preliminary data.</text>
</comment>
<organism evidence="1 2">
    <name type="scientific">Microvirga tunisiensis</name>
    <dbReference type="NCBI Taxonomy" id="2108360"/>
    <lineage>
        <taxon>Bacteria</taxon>
        <taxon>Pseudomonadati</taxon>
        <taxon>Pseudomonadota</taxon>
        <taxon>Alphaproteobacteria</taxon>
        <taxon>Hyphomicrobiales</taxon>
        <taxon>Methylobacteriaceae</taxon>
        <taxon>Microvirga</taxon>
    </lineage>
</organism>
<feature type="non-terminal residue" evidence="1">
    <location>
        <position position="1"/>
    </location>
</feature>
<dbReference type="AlphaFoldDB" id="A0A5N7MWK4"/>
<dbReference type="Proteomes" id="UP000403266">
    <property type="component" value="Unassembled WGS sequence"/>
</dbReference>
<name>A0A5N7MWK4_9HYPH</name>
<sequence>AEAGSNAGDEIVQLIGPAVGLACVCHGATPPCLRQRTSPGCSINCLVAERCWNRVRYAIEEYTWRFDGLRRRASHRRRT</sequence>
<evidence type="ECO:0000313" key="2">
    <source>
        <dbReference type="Proteomes" id="UP000403266"/>
    </source>
</evidence>
<proteinExistence type="predicted"/>
<gene>
    <name evidence="1" type="ORF">FS320_25625</name>
</gene>
<protein>
    <submittedName>
        <fullName evidence="1">Uncharacterized protein</fullName>
    </submittedName>
</protein>
<evidence type="ECO:0000313" key="1">
    <source>
        <dbReference type="EMBL" id="MPR28436.1"/>
    </source>
</evidence>
<keyword evidence="2" id="KW-1185">Reference proteome</keyword>
<accession>A0A5N7MWK4</accession>
<dbReference type="EMBL" id="VOSK01000144">
    <property type="protein sequence ID" value="MPR28436.1"/>
    <property type="molecule type" value="Genomic_DNA"/>
</dbReference>
<reference evidence="1 2" key="1">
    <citation type="journal article" date="2019" name="Syst. Appl. Microbiol.">
        <title>Microvirga tunisiensis sp. nov., a root nodule symbiotic bacterium isolated from Lupinus micranthus and L. luteus grown in Northern Tunisia.</title>
        <authorList>
            <person name="Msaddak A."/>
            <person name="Rejili M."/>
            <person name="Duran D."/>
            <person name="Mars M."/>
            <person name="Palacios J.M."/>
            <person name="Ruiz-Argueso T."/>
            <person name="Rey L."/>
            <person name="Imperial J."/>
        </authorList>
    </citation>
    <scope>NUCLEOTIDE SEQUENCE [LARGE SCALE GENOMIC DNA]</scope>
    <source>
        <strain evidence="1 2">Lmie10</strain>
    </source>
</reference>